<protein>
    <submittedName>
        <fullName evidence="1">Transcriptional regulator</fullName>
    </submittedName>
</protein>
<dbReference type="InterPro" id="IPR012349">
    <property type="entry name" value="Split_barrel_FMN-bd"/>
</dbReference>
<name>A0A8I0T6K3_9GAMM</name>
<sequence length="194" mass="22586">MSYPRKYYTENNQETLYALIAMNPLATINVIQANKVRSVFIPLTLSDDKTYLLGHATKDNPLFSEDDDSFQAIFHCQNHYLSPALLPDIKLPTWLYANVIVEGELTLVSQDNEKYALMQNQLQHFEQFSRSNWQLDSVPQPQQRSLFNAINFFQIRITQLHGAFKLSQNKSPHTRMQIKAHLEQYKPTLSQRII</sequence>
<comment type="caution">
    <text evidence="1">The sequence shown here is derived from an EMBL/GenBank/DDBJ whole genome shotgun (WGS) entry which is preliminary data.</text>
</comment>
<evidence type="ECO:0000313" key="2">
    <source>
        <dbReference type="Proteomes" id="UP000660708"/>
    </source>
</evidence>
<dbReference type="Gene3D" id="2.30.110.10">
    <property type="entry name" value="Electron Transport, Fmn-binding Protein, Chain A"/>
    <property type="match status" value="1"/>
</dbReference>
<evidence type="ECO:0000313" key="1">
    <source>
        <dbReference type="EMBL" id="MBE0349230.1"/>
    </source>
</evidence>
<dbReference type="EMBL" id="AQHF01000034">
    <property type="protein sequence ID" value="MBE0349230.1"/>
    <property type="molecule type" value="Genomic_DNA"/>
</dbReference>
<reference evidence="1 2" key="1">
    <citation type="submission" date="2015-06" db="EMBL/GenBank/DDBJ databases">
        <title>Genome sequence of Pseudoalteromonas peptidolytica.</title>
        <authorList>
            <person name="Xie B.-B."/>
            <person name="Rong J.-C."/>
            <person name="Qin Q.-L."/>
            <person name="Zhang Y.-Z."/>
        </authorList>
    </citation>
    <scope>NUCLEOTIDE SEQUENCE [LARGE SCALE GENOMIC DNA]</scope>
    <source>
        <strain evidence="1 2">F12-50-A1</strain>
    </source>
</reference>
<accession>A0A8I0T6K3</accession>
<dbReference type="PANTHER" id="PTHR35802">
    <property type="entry name" value="PROTEASE SYNTHASE AND SPORULATION PROTEIN PAI 2"/>
    <property type="match status" value="1"/>
</dbReference>
<dbReference type="Pfam" id="PF04299">
    <property type="entry name" value="FMN_bind_2"/>
    <property type="match status" value="1"/>
</dbReference>
<keyword evidence="2" id="KW-1185">Reference proteome</keyword>
<dbReference type="Proteomes" id="UP000660708">
    <property type="component" value="Unassembled WGS sequence"/>
</dbReference>
<dbReference type="PANTHER" id="PTHR35802:SF1">
    <property type="entry name" value="PROTEASE SYNTHASE AND SPORULATION PROTEIN PAI 2"/>
    <property type="match status" value="1"/>
</dbReference>
<organism evidence="1 2">
    <name type="scientific">Pseudoalteromonas peptidolytica F12-50-A1</name>
    <dbReference type="NCBI Taxonomy" id="1315280"/>
    <lineage>
        <taxon>Bacteria</taxon>
        <taxon>Pseudomonadati</taxon>
        <taxon>Pseudomonadota</taxon>
        <taxon>Gammaproteobacteria</taxon>
        <taxon>Alteromonadales</taxon>
        <taxon>Pseudoalteromonadaceae</taxon>
        <taxon>Pseudoalteromonas</taxon>
    </lineage>
</organism>
<proteinExistence type="predicted"/>
<gene>
    <name evidence="1" type="primary">paiB</name>
    <name evidence="1" type="ORF">PPEP_b1189</name>
</gene>
<dbReference type="InterPro" id="IPR007396">
    <property type="entry name" value="TR_PAI2-type"/>
</dbReference>
<dbReference type="SUPFAM" id="SSF50475">
    <property type="entry name" value="FMN-binding split barrel"/>
    <property type="match status" value="1"/>
</dbReference>
<dbReference type="RefSeq" id="WP_128731725.1">
    <property type="nucleotide sequence ID" value="NZ_AQHF01000034.1"/>
</dbReference>
<dbReference type="AlphaFoldDB" id="A0A8I0T6K3"/>